<dbReference type="AlphaFoldDB" id="A0A7J7ICG2"/>
<reference evidence="4 5" key="1">
    <citation type="journal article" date="2020" name="J. Phycol.">
        <title>Comparative genome analysis reveals Cyanidiococcus gen. nov., a new extremophilic red algal genus sister to Cyanidioschyzon (Cyanidioschyzonaceae, Rhodophyta).</title>
        <authorList>
            <person name="Liu S.-L."/>
            <person name="Chiang Y.-R."/>
            <person name="Yoon H.S."/>
            <person name="Fu H.-Y."/>
        </authorList>
    </citation>
    <scope>NUCLEOTIDE SEQUENCE [LARGE SCALE GENOMIC DNA]</scope>
    <source>
        <strain evidence="4 5">THAL066</strain>
    </source>
</reference>
<protein>
    <recommendedName>
        <fullName evidence="6">Dephospho-CoA kinase</fullName>
    </recommendedName>
</protein>
<dbReference type="EMBL" id="VWRR01000017">
    <property type="protein sequence ID" value="KAF6000796.1"/>
    <property type="molecule type" value="Genomic_DNA"/>
</dbReference>
<dbReference type="SUPFAM" id="SSF52540">
    <property type="entry name" value="P-loop containing nucleoside triphosphate hydrolases"/>
    <property type="match status" value="1"/>
</dbReference>
<dbReference type="PANTHER" id="PTHR10695:SF46">
    <property type="entry name" value="BIFUNCTIONAL COENZYME A SYNTHASE-RELATED"/>
    <property type="match status" value="1"/>
</dbReference>
<evidence type="ECO:0000256" key="2">
    <source>
        <dbReference type="ARBA" id="ARBA00022840"/>
    </source>
</evidence>
<evidence type="ECO:0008006" key="6">
    <source>
        <dbReference type="Google" id="ProtNLM"/>
    </source>
</evidence>
<dbReference type="Gene3D" id="3.40.50.300">
    <property type="entry name" value="P-loop containing nucleotide triphosphate hydrolases"/>
    <property type="match status" value="1"/>
</dbReference>
<gene>
    <name evidence="4" type="ORF">F1559_000395</name>
</gene>
<dbReference type="CDD" id="cd02022">
    <property type="entry name" value="DPCK"/>
    <property type="match status" value="1"/>
</dbReference>
<organism evidence="4 5">
    <name type="scientific">Cyanidiococcus yangmingshanensis</name>
    <dbReference type="NCBI Taxonomy" id="2690220"/>
    <lineage>
        <taxon>Eukaryota</taxon>
        <taxon>Rhodophyta</taxon>
        <taxon>Bangiophyceae</taxon>
        <taxon>Cyanidiales</taxon>
        <taxon>Cyanidiaceae</taxon>
        <taxon>Cyanidiococcus</taxon>
    </lineage>
</organism>
<dbReference type="InterPro" id="IPR027417">
    <property type="entry name" value="P-loop_NTPase"/>
</dbReference>
<keyword evidence="5" id="KW-1185">Reference proteome</keyword>
<feature type="transmembrane region" description="Helical" evidence="3">
    <location>
        <begin position="230"/>
        <end position="249"/>
    </location>
</feature>
<keyword evidence="3" id="KW-0812">Transmembrane</keyword>
<keyword evidence="3" id="KW-0472">Membrane</keyword>
<dbReference type="Pfam" id="PF01121">
    <property type="entry name" value="CoaE"/>
    <property type="match status" value="1"/>
</dbReference>
<dbReference type="PROSITE" id="PS51219">
    <property type="entry name" value="DPCK"/>
    <property type="match status" value="1"/>
</dbReference>
<evidence type="ECO:0000256" key="1">
    <source>
        <dbReference type="ARBA" id="ARBA00022741"/>
    </source>
</evidence>
<keyword evidence="1" id="KW-0547">Nucleotide-binding</keyword>
<accession>A0A7J7ICG2</accession>
<keyword evidence="2" id="KW-0067">ATP-binding</keyword>
<dbReference type="HAMAP" id="MF_00376">
    <property type="entry name" value="Dephospho_CoA_kinase"/>
    <property type="match status" value="1"/>
</dbReference>
<dbReference type="Proteomes" id="UP000530660">
    <property type="component" value="Unassembled WGS sequence"/>
</dbReference>
<dbReference type="NCBIfam" id="TIGR00152">
    <property type="entry name" value="dephospho-CoA kinase"/>
    <property type="match status" value="1"/>
</dbReference>
<proteinExistence type="inferred from homology"/>
<dbReference type="GO" id="GO:0005524">
    <property type="term" value="F:ATP binding"/>
    <property type="evidence" value="ECO:0007669"/>
    <property type="project" value="UniProtKB-KW"/>
</dbReference>
<evidence type="ECO:0000256" key="3">
    <source>
        <dbReference type="SAM" id="Phobius"/>
    </source>
</evidence>
<comment type="caution">
    <text evidence="4">The sequence shown here is derived from an EMBL/GenBank/DDBJ whole genome shotgun (WGS) entry which is preliminary data.</text>
</comment>
<dbReference type="OrthoDB" id="247245at2759"/>
<dbReference type="GO" id="GO:0004140">
    <property type="term" value="F:dephospho-CoA kinase activity"/>
    <property type="evidence" value="ECO:0007669"/>
    <property type="project" value="InterPro"/>
</dbReference>
<evidence type="ECO:0000313" key="5">
    <source>
        <dbReference type="Proteomes" id="UP000530660"/>
    </source>
</evidence>
<evidence type="ECO:0000313" key="4">
    <source>
        <dbReference type="EMBL" id="KAF6000796.1"/>
    </source>
</evidence>
<name>A0A7J7ICG2_9RHOD</name>
<dbReference type="GO" id="GO:0015937">
    <property type="term" value="P:coenzyme A biosynthetic process"/>
    <property type="evidence" value="ECO:0007669"/>
    <property type="project" value="InterPro"/>
</dbReference>
<keyword evidence="3" id="KW-1133">Transmembrane helix</keyword>
<sequence>MPRFRTQEEYDNAGVIYGLTGGIGTGKSEVVKIIRADWGYPVLDADVIAREVVAPGTLGALLLRMYFGNGVYRLNDEGKLELDRKRLGELVFGDARARSALNRITHPLVFLRIFWRIFLLRYIARVSTPIVLDAPLLYESGLAKFCAVVLVVYASRSQQYERLKRRNPDWTDVDIEQRIQAQWPLERKMIRADERIDNRGTRAELREQVAQALQRLRLQVSLRARKKQKYLAIALGLVFCVIIVIAILYPSK</sequence>
<dbReference type="InterPro" id="IPR001977">
    <property type="entry name" value="Depp_CoAkinase"/>
</dbReference>
<dbReference type="PANTHER" id="PTHR10695">
    <property type="entry name" value="DEPHOSPHO-COA KINASE-RELATED"/>
    <property type="match status" value="1"/>
</dbReference>